<evidence type="ECO:0000313" key="6">
    <source>
        <dbReference type="EMBL" id="KAK9415717.1"/>
    </source>
</evidence>
<dbReference type="Proteomes" id="UP001408356">
    <property type="component" value="Unassembled WGS sequence"/>
</dbReference>
<evidence type="ECO:0000256" key="3">
    <source>
        <dbReference type="ARBA" id="ARBA00022723"/>
    </source>
</evidence>
<protein>
    <recommendedName>
        <fullName evidence="8">Cytochrome P450</fullName>
    </recommendedName>
</protein>
<reference evidence="6 7" key="1">
    <citation type="journal article" date="2024" name="J. Plant Pathol.">
        <title>Sequence and assembly of the genome of Seiridium unicorne, isolate CBS 538.82, causal agent of cypress canker disease.</title>
        <authorList>
            <person name="Scali E."/>
            <person name="Rocca G.D."/>
            <person name="Danti R."/>
            <person name="Garbelotto M."/>
            <person name="Barberini S."/>
            <person name="Baroncelli R."/>
            <person name="Emiliani G."/>
        </authorList>
    </citation>
    <scope>NUCLEOTIDE SEQUENCE [LARGE SCALE GENOMIC DNA]</scope>
    <source>
        <strain evidence="6 7">BM-138-508</strain>
    </source>
</reference>
<keyword evidence="4" id="KW-0408">Iron</keyword>
<evidence type="ECO:0000256" key="1">
    <source>
        <dbReference type="ARBA" id="ARBA00001971"/>
    </source>
</evidence>
<dbReference type="InterPro" id="IPR053007">
    <property type="entry name" value="CYP450_monoxygenase_sec-met"/>
</dbReference>
<dbReference type="InterPro" id="IPR002403">
    <property type="entry name" value="Cyt_P450_E_grp-IV"/>
</dbReference>
<keyword evidence="5" id="KW-0503">Monooxygenase</keyword>
<dbReference type="CDD" id="cd11040">
    <property type="entry name" value="CYP7_CYP8-like"/>
    <property type="match status" value="1"/>
</dbReference>
<dbReference type="PANTHER" id="PTHR47582:SF1">
    <property type="entry name" value="P450, PUTATIVE (EUROFUNG)-RELATED"/>
    <property type="match status" value="1"/>
</dbReference>
<evidence type="ECO:0000313" key="7">
    <source>
        <dbReference type="Proteomes" id="UP001408356"/>
    </source>
</evidence>
<dbReference type="SUPFAM" id="SSF48264">
    <property type="entry name" value="Cytochrome P450"/>
    <property type="match status" value="1"/>
</dbReference>
<dbReference type="PRINTS" id="PR00465">
    <property type="entry name" value="EP450IV"/>
</dbReference>
<keyword evidence="7" id="KW-1185">Reference proteome</keyword>
<organism evidence="6 7">
    <name type="scientific">Seiridium unicorne</name>
    <dbReference type="NCBI Taxonomy" id="138068"/>
    <lineage>
        <taxon>Eukaryota</taxon>
        <taxon>Fungi</taxon>
        <taxon>Dikarya</taxon>
        <taxon>Ascomycota</taxon>
        <taxon>Pezizomycotina</taxon>
        <taxon>Sordariomycetes</taxon>
        <taxon>Xylariomycetidae</taxon>
        <taxon>Amphisphaeriales</taxon>
        <taxon>Sporocadaceae</taxon>
        <taxon>Seiridium</taxon>
    </lineage>
</organism>
<proteinExistence type="inferred from homology"/>
<comment type="similarity">
    <text evidence="2">Belongs to the cytochrome P450 family.</text>
</comment>
<evidence type="ECO:0000256" key="5">
    <source>
        <dbReference type="ARBA" id="ARBA00023033"/>
    </source>
</evidence>
<dbReference type="PANTHER" id="PTHR47582">
    <property type="entry name" value="P450, PUTATIVE (EUROFUNG)-RELATED"/>
    <property type="match status" value="1"/>
</dbReference>
<dbReference type="InterPro" id="IPR036396">
    <property type="entry name" value="Cyt_P450_sf"/>
</dbReference>
<gene>
    <name evidence="6" type="ORF">SUNI508_10195</name>
</gene>
<dbReference type="EMBL" id="JARVKF010000413">
    <property type="protein sequence ID" value="KAK9415717.1"/>
    <property type="molecule type" value="Genomic_DNA"/>
</dbReference>
<sequence length="514" mass="57560">MPLHDVFVLLGVVLGTYGFLRALIWVTQDPEEPEVLVEGIPFISPIINMMTEKQNMFTRIWQEYHRPVYTLRLPGKRFYVLNSLSLYQIIQQNGHIISWDPVKSHIADKVMERSASNVGRSVVKDFDNPAEGGTVWGLRKTIYPLIFPGRPELDELNRSAFHTMAVGVEDLAAKGRTTLGLYARLSHQLFVASLGAVYGPTNPLIKPENESAWGVFERGILILMADFLPQITARKVLRTREMLVKELEEYLRRGGQQEAASFAQAILNHFTEHGLSMPDLARGELGNIAGIATSTMRSVFWLLYHVVSDPKLLALCRSEVVQLARNDSKPEEIDLAHVFTDCPVLLATWYETQRVHADPTFSRVVMQDFLLDGRYLLKKGSSVLIPAGVIHQDSAIWGPTSLAFHLERFLVDGRMKQRSGAVLIFGAGASMCPGRHFVSVEVLQLVAMLIMRLDIQPANGGEWTMPGKHLMLNVAFPTPSPEVEVEVKPREGPVWQFTFTKSHSAHGAKTCSKK</sequence>
<dbReference type="Gene3D" id="1.10.630.10">
    <property type="entry name" value="Cytochrome P450"/>
    <property type="match status" value="1"/>
</dbReference>
<accession>A0ABR2UM55</accession>
<evidence type="ECO:0000256" key="4">
    <source>
        <dbReference type="ARBA" id="ARBA00023004"/>
    </source>
</evidence>
<evidence type="ECO:0000256" key="2">
    <source>
        <dbReference type="ARBA" id="ARBA00010617"/>
    </source>
</evidence>
<evidence type="ECO:0008006" key="8">
    <source>
        <dbReference type="Google" id="ProtNLM"/>
    </source>
</evidence>
<comment type="caution">
    <text evidence="6">The sequence shown here is derived from an EMBL/GenBank/DDBJ whole genome shotgun (WGS) entry which is preliminary data.</text>
</comment>
<keyword evidence="5" id="KW-0560">Oxidoreductase</keyword>
<keyword evidence="3" id="KW-0479">Metal-binding</keyword>
<name>A0ABR2UM55_9PEZI</name>
<comment type="cofactor">
    <cofactor evidence="1">
        <name>heme</name>
        <dbReference type="ChEBI" id="CHEBI:30413"/>
    </cofactor>
</comment>
<dbReference type="InterPro" id="IPR001128">
    <property type="entry name" value="Cyt_P450"/>
</dbReference>
<dbReference type="Pfam" id="PF00067">
    <property type="entry name" value="p450"/>
    <property type="match status" value="1"/>
</dbReference>